<dbReference type="Pfam" id="PF01451">
    <property type="entry name" value="LMWPc"/>
    <property type="match status" value="1"/>
</dbReference>
<dbReference type="GO" id="GO:0046685">
    <property type="term" value="P:response to arsenic-containing substance"/>
    <property type="evidence" value="ECO:0007669"/>
    <property type="project" value="UniProtKB-KW"/>
</dbReference>
<organism evidence="5">
    <name type="scientific">marine sediment metagenome</name>
    <dbReference type="NCBI Taxonomy" id="412755"/>
    <lineage>
        <taxon>unclassified sequences</taxon>
        <taxon>metagenomes</taxon>
        <taxon>ecological metagenomes</taxon>
    </lineage>
</organism>
<sequence>MNKKISINNIKNLIFVCYGNTCRSPMAEGIAKKVLGSKFHVESAGISPSFNCAAEESIKVMQTLFEINISNHQPRKINNLSIERFDFVIALDLFVYDAIKMEYEISAEKLILWEIDDPYLQDVEVYKKCAEKIYQHISDYFV</sequence>
<dbReference type="EMBL" id="LAZR01001230">
    <property type="protein sequence ID" value="KKN48252.1"/>
    <property type="molecule type" value="Genomic_DNA"/>
</dbReference>
<evidence type="ECO:0000313" key="5">
    <source>
        <dbReference type="EMBL" id="KKN48252.1"/>
    </source>
</evidence>
<feature type="domain" description="Phosphotyrosine protein phosphatase I" evidence="4">
    <location>
        <begin position="11"/>
        <end position="142"/>
    </location>
</feature>
<protein>
    <recommendedName>
        <fullName evidence="4">Phosphotyrosine protein phosphatase I domain-containing protein</fullName>
    </recommendedName>
</protein>
<comment type="similarity">
    <text evidence="1">Belongs to the low molecular weight phosphotyrosine protein phosphatase family.</text>
</comment>
<keyword evidence="3" id="KW-0059">Arsenical resistance</keyword>
<dbReference type="PANTHER" id="PTHR43428:SF1">
    <property type="entry name" value="ARSENATE REDUCTASE"/>
    <property type="match status" value="1"/>
</dbReference>
<evidence type="ECO:0000256" key="1">
    <source>
        <dbReference type="ARBA" id="ARBA00011063"/>
    </source>
</evidence>
<evidence type="ECO:0000259" key="4">
    <source>
        <dbReference type="SMART" id="SM00226"/>
    </source>
</evidence>
<dbReference type="InterPro" id="IPR036196">
    <property type="entry name" value="Ptyr_pPase_sf"/>
</dbReference>
<dbReference type="AlphaFoldDB" id="A0A0F9RF73"/>
<dbReference type="InterPro" id="IPR017867">
    <property type="entry name" value="Tyr_phospatase_low_mol_wt"/>
</dbReference>
<dbReference type="InterPro" id="IPR023485">
    <property type="entry name" value="Ptyr_pPase"/>
</dbReference>
<dbReference type="PANTHER" id="PTHR43428">
    <property type="entry name" value="ARSENATE REDUCTASE"/>
    <property type="match status" value="1"/>
</dbReference>
<reference evidence="5" key="1">
    <citation type="journal article" date="2015" name="Nature">
        <title>Complex archaea that bridge the gap between prokaryotes and eukaryotes.</title>
        <authorList>
            <person name="Spang A."/>
            <person name="Saw J.H."/>
            <person name="Jorgensen S.L."/>
            <person name="Zaremba-Niedzwiedzka K."/>
            <person name="Martijn J."/>
            <person name="Lind A.E."/>
            <person name="van Eijk R."/>
            <person name="Schleper C."/>
            <person name="Guy L."/>
            <person name="Ettema T.J."/>
        </authorList>
    </citation>
    <scope>NUCLEOTIDE SEQUENCE</scope>
</reference>
<dbReference type="SMART" id="SM00226">
    <property type="entry name" value="LMWPc"/>
    <property type="match status" value="1"/>
</dbReference>
<dbReference type="Gene3D" id="3.40.50.2300">
    <property type="match status" value="1"/>
</dbReference>
<comment type="caution">
    <text evidence="5">The sequence shown here is derived from an EMBL/GenBank/DDBJ whole genome shotgun (WGS) entry which is preliminary data.</text>
</comment>
<accession>A0A0F9RF73</accession>
<dbReference type="SUPFAM" id="SSF52788">
    <property type="entry name" value="Phosphotyrosine protein phosphatases I"/>
    <property type="match status" value="1"/>
</dbReference>
<evidence type="ECO:0000256" key="3">
    <source>
        <dbReference type="ARBA" id="ARBA00022849"/>
    </source>
</evidence>
<dbReference type="PRINTS" id="PR00719">
    <property type="entry name" value="LMWPTPASE"/>
</dbReference>
<name>A0A0F9RF73_9ZZZZ</name>
<proteinExistence type="inferred from homology"/>
<evidence type="ECO:0000256" key="2">
    <source>
        <dbReference type="ARBA" id="ARBA00022801"/>
    </source>
</evidence>
<gene>
    <name evidence="5" type="ORF">LCGC14_0654640</name>
</gene>
<keyword evidence="2" id="KW-0378">Hydrolase</keyword>
<dbReference type="GO" id="GO:0004725">
    <property type="term" value="F:protein tyrosine phosphatase activity"/>
    <property type="evidence" value="ECO:0007669"/>
    <property type="project" value="InterPro"/>
</dbReference>